<keyword evidence="1" id="KW-0472">Membrane</keyword>
<dbReference type="RefSeq" id="WP_098764574.1">
    <property type="nucleotide sequence ID" value="NZ_NUIL01000017.1"/>
</dbReference>
<feature type="transmembrane region" description="Helical" evidence="1">
    <location>
        <begin position="38"/>
        <end position="57"/>
    </location>
</feature>
<keyword evidence="1" id="KW-0812">Transmembrane</keyword>
<protein>
    <recommendedName>
        <fullName evidence="4">Group-specific protein</fullName>
    </recommendedName>
</protein>
<feature type="transmembrane region" description="Helical" evidence="1">
    <location>
        <begin position="7"/>
        <end position="26"/>
    </location>
</feature>
<dbReference type="EMBL" id="NUIL01000017">
    <property type="protein sequence ID" value="PGO28532.1"/>
    <property type="molecule type" value="Genomic_DNA"/>
</dbReference>
<evidence type="ECO:0000313" key="3">
    <source>
        <dbReference type="Proteomes" id="UP000223777"/>
    </source>
</evidence>
<comment type="caution">
    <text evidence="2">The sequence shown here is derived from an EMBL/GenBank/DDBJ whole genome shotgun (WGS) entry which is preliminary data.</text>
</comment>
<organism evidence="2 3">
    <name type="scientific">Bacillus cereus</name>
    <dbReference type="NCBI Taxonomy" id="1396"/>
    <lineage>
        <taxon>Bacteria</taxon>
        <taxon>Bacillati</taxon>
        <taxon>Bacillota</taxon>
        <taxon>Bacilli</taxon>
        <taxon>Bacillales</taxon>
        <taxon>Bacillaceae</taxon>
        <taxon>Bacillus</taxon>
        <taxon>Bacillus cereus group</taxon>
    </lineage>
</organism>
<proteinExistence type="predicted"/>
<dbReference type="AlphaFoldDB" id="A0A2B9PYN5"/>
<sequence>MGKQKLLFGIGVIFFSIGLIVSNFYSDIPSPFPSLYNGIGLSIVIVGVLCLIGSNFYRKSE</sequence>
<dbReference type="Proteomes" id="UP000223777">
    <property type="component" value="Unassembled WGS sequence"/>
</dbReference>
<evidence type="ECO:0008006" key="4">
    <source>
        <dbReference type="Google" id="ProtNLM"/>
    </source>
</evidence>
<evidence type="ECO:0000256" key="1">
    <source>
        <dbReference type="SAM" id="Phobius"/>
    </source>
</evidence>
<gene>
    <name evidence="2" type="ORF">CN984_14100</name>
</gene>
<name>A0A2B9PYN5_BACCE</name>
<evidence type="ECO:0000313" key="2">
    <source>
        <dbReference type="EMBL" id="PGO28532.1"/>
    </source>
</evidence>
<keyword evidence="1" id="KW-1133">Transmembrane helix</keyword>
<accession>A0A2B9PYN5</accession>
<reference evidence="2 3" key="1">
    <citation type="submission" date="2017-09" db="EMBL/GenBank/DDBJ databases">
        <title>Large-scale bioinformatics analysis of Bacillus genomes uncovers conserved roles of natural products in bacterial physiology.</title>
        <authorList>
            <consortium name="Agbiome Team Llc"/>
            <person name="Bleich R.M."/>
            <person name="Grubbs K.J."/>
            <person name="Santa Maria K.C."/>
            <person name="Allen S.E."/>
            <person name="Farag S."/>
            <person name="Shank E.A."/>
            <person name="Bowers A."/>
        </authorList>
    </citation>
    <scope>NUCLEOTIDE SEQUENCE [LARGE SCALE GENOMIC DNA]</scope>
    <source>
        <strain evidence="2 3">AFS050027</strain>
    </source>
</reference>